<evidence type="ECO:0000313" key="6">
    <source>
        <dbReference type="Proteomes" id="UP001596208"/>
    </source>
</evidence>
<dbReference type="PROSITE" id="PS51722">
    <property type="entry name" value="G_TR_2"/>
    <property type="match status" value="1"/>
</dbReference>
<protein>
    <recommendedName>
        <fullName evidence="3">Large ribosomal subunit assembly factor BipA</fullName>
        <ecNumber evidence="3">3.6.5.-</ecNumber>
    </recommendedName>
    <alternativeName>
        <fullName evidence="3">GTP-binding protein BipA</fullName>
    </alternativeName>
</protein>
<organism evidence="5 6">
    <name type="scientific">Streptomyces mutomycini</name>
    <dbReference type="NCBI Taxonomy" id="284036"/>
    <lineage>
        <taxon>Bacteria</taxon>
        <taxon>Bacillati</taxon>
        <taxon>Actinomycetota</taxon>
        <taxon>Actinomycetes</taxon>
        <taxon>Kitasatosporales</taxon>
        <taxon>Streptomycetaceae</taxon>
        <taxon>Streptomyces</taxon>
    </lineage>
</organism>
<evidence type="ECO:0000259" key="4">
    <source>
        <dbReference type="PROSITE" id="PS51722"/>
    </source>
</evidence>
<keyword evidence="6" id="KW-1185">Reference proteome</keyword>
<reference evidence="6" key="1">
    <citation type="journal article" date="2019" name="Int. J. Syst. Evol. Microbiol.">
        <title>The Global Catalogue of Microorganisms (GCM) 10K type strain sequencing project: providing services to taxonomists for standard genome sequencing and annotation.</title>
        <authorList>
            <consortium name="The Broad Institute Genomics Platform"/>
            <consortium name="The Broad Institute Genome Sequencing Center for Infectious Disease"/>
            <person name="Wu L."/>
            <person name="Ma J."/>
        </authorList>
    </citation>
    <scope>NUCLEOTIDE SEQUENCE [LARGE SCALE GENOMIC DNA]</scope>
    <source>
        <strain evidence="6">CGMCC 4.1721</strain>
    </source>
</reference>
<dbReference type="HAMAP" id="MF_00849">
    <property type="entry name" value="BipA"/>
    <property type="match status" value="1"/>
</dbReference>
<dbReference type="Pfam" id="PF00009">
    <property type="entry name" value="GTP_EFTU"/>
    <property type="match status" value="1"/>
</dbReference>
<proteinExistence type="inferred from homology"/>
<comment type="caution">
    <text evidence="5">The sequence shown here is derived from an EMBL/GenBank/DDBJ whole genome shotgun (WGS) entry which is preliminary data.</text>
</comment>
<dbReference type="InterPro" id="IPR048876">
    <property type="entry name" value="BipA_C"/>
</dbReference>
<dbReference type="Proteomes" id="UP001596208">
    <property type="component" value="Unassembled WGS sequence"/>
</dbReference>
<dbReference type="PRINTS" id="PR00315">
    <property type="entry name" value="ELONGATNFCT"/>
</dbReference>
<comment type="subcellular location">
    <subcellularLocation>
        <location evidence="3">Cytoplasm</location>
    </subcellularLocation>
    <text evidence="3">Binds to ribosomes.</text>
</comment>
<comment type="catalytic activity">
    <reaction evidence="3">
        <text>GTP + H2O = GDP + phosphate + H(+)</text>
        <dbReference type="Rhea" id="RHEA:19669"/>
        <dbReference type="ChEBI" id="CHEBI:15377"/>
        <dbReference type="ChEBI" id="CHEBI:15378"/>
        <dbReference type="ChEBI" id="CHEBI:37565"/>
        <dbReference type="ChEBI" id="CHEBI:43474"/>
        <dbReference type="ChEBI" id="CHEBI:58189"/>
    </reaction>
</comment>
<sequence length="624" mass="68436">MPTRHDIRNVAIVAHVDHGKTTLVDAMLKQAGAFAAHAAENLDERMMDSNDLEREKGITILAKNTAVKYHPKDGGDPITINIIDTPGHADFGGEVERGLSMVDAVVLLVDASEGPLPQTRFVLRKALDAKLPVILCINKTDRPDSRIAEVIDETYDLFLDLDADEDQIEFPIVFACARDGVASLTKPEDGTVPPDSDSLEPFFTTILSTVPAPEYDEAAPLQAHVTNLDADNFLGRIALCRVEQGELRKGQTVAWIKRDGTVSNVRVTELLMTEALTRLPAEKAGPGDICAVAGFPDIMIGETLADPENPIALPLITVDEPAISMTIGTNTSPLVGKGGKGHKVTARQVKDRLDRELIGNVSLRVLDTERPDAWEVQGRGELALAILVEQMRREGFELTVGKPEVVTKQIDGKTHEPIERMTIDSPEEHLGAITQLMATRKGRMETMTNHGSGWVRMEWIVPSRGLIGFRTEFLTQTRGTGIAHSIFEGHEPWFGELRTRHNGSLVADRSGSVTPFAMVNLQERGVIFTEAGTEVYEGMIIGENSRADDMDVNITKEKKLTNMRAASADTTENVVPARKLSLEQSLEFCREDECIEVTPETVRIRKVVLDAKQRGRTASRAKNG</sequence>
<dbReference type="Gene3D" id="3.30.70.240">
    <property type="match status" value="1"/>
</dbReference>
<keyword evidence="3" id="KW-0963">Cytoplasm</keyword>
<dbReference type="NCBIfam" id="TIGR01394">
    <property type="entry name" value="TypA_BipA"/>
    <property type="match status" value="1"/>
</dbReference>
<feature type="domain" description="Tr-type G" evidence="4">
    <location>
        <begin position="5"/>
        <end position="214"/>
    </location>
</feature>
<dbReference type="NCBIfam" id="TIGR00231">
    <property type="entry name" value="small_GTP"/>
    <property type="match status" value="1"/>
</dbReference>
<comment type="function">
    <text evidence="3">A 50S ribosomal subunit assembly protein with GTPase activity, required for 50S subunit assembly at low temperatures, may also play a role in translation. Binds GTP and analogs. Binds the 70S ribosome between the 30S and 50S subunits, in a similar position as ribosome-bound EF-G; it contacts a number of ribosomal proteins, both rRNAs and the A-site tRNA.</text>
</comment>
<dbReference type="PANTHER" id="PTHR42908:SF8">
    <property type="entry name" value="TR-TYPE G DOMAIN-CONTAINING PROTEIN"/>
    <property type="match status" value="1"/>
</dbReference>
<evidence type="ECO:0000256" key="3">
    <source>
        <dbReference type="HAMAP-Rule" id="MF_00849"/>
    </source>
</evidence>
<keyword evidence="3" id="KW-0378">Hydrolase</keyword>
<name>A0ABW0AWU1_9ACTN</name>
<dbReference type="SUPFAM" id="SSF50447">
    <property type="entry name" value="Translation proteins"/>
    <property type="match status" value="1"/>
</dbReference>
<dbReference type="InterPro" id="IPR035651">
    <property type="entry name" value="BipA_V"/>
</dbReference>
<keyword evidence="3" id="KW-0694">RNA-binding</keyword>
<dbReference type="CDD" id="cd01891">
    <property type="entry name" value="TypA_BipA"/>
    <property type="match status" value="1"/>
</dbReference>
<dbReference type="RefSeq" id="WP_031091690.1">
    <property type="nucleotide sequence ID" value="NZ_JBFADZ010000007.1"/>
</dbReference>
<dbReference type="EMBL" id="JBHSKI010000001">
    <property type="protein sequence ID" value="MFC5169383.1"/>
    <property type="molecule type" value="Genomic_DNA"/>
</dbReference>
<gene>
    <name evidence="5" type="primary">typA</name>
    <name evidence="3" type="synonym">bipA</name>
    <name evidence="5" type="ORF">ACFPRK_02030</name>
</gene>
<dbReference type="InterPro" id="IPR000640">
    <property type="entry name" value="EFG_V-like"/>
</dbReference>
<keyword evidence="3" id="KW-0690">Ribosome biogenesis</keyword>
<accession>A0ABW0AWU1</accession>
<dbReference type="InterPro" id="IPR000795">
    <property type="entry name" value="T_Tr_GTP-bd_dom"/>
</dbReference>
<comment type="subunit">
    <text evidence="3">Monomer.</text>
</comment>
<dbReference type="InterPro" id="IPR047041">
    <property type="entry name" value="BipA_GTP-bd_dom"/>
</dbReference>
<dbReference type="EC" id="3.6.5.-" evidence="3"/>
<dbReference type="InterPro" id="IPR006298">
    <property type="entry name" value="BipA"/>
</dbReference>
<dbReference type="PANTHER" id="PTHR42908">
    <property type="entry name" value="TRANSLATION ELONGATION FACTOR-RELATED"/>
    <property type="match status" value="1"/>
</dbReference>
<dbReference type="CDD" id="cd03691">
    <property type="entry name" value="BipA_TypA_II"/>
    <property type="match status" value="1"/>
</dbReference>
<dbReference type="InterPro" id="IPR031157">
    <property type="entry name" value="G_TR_CS"/>
</dbReference>
<dbReference type="SUPFAM" id="SSF54980">
    <property type="entry name" value="EF-G C-terminal domain-like"/>
    <property type="match status" value="2"/>
</dbReference>
<evidence type="ECO:0000313" key="5">
    <source>
        <dbReference type="EMBL" id="MFC5169383.1"/>
    </source>
</evidence>
<dbReference type="InterPro" id="IPR042116">
    <property type="entry name" value="TypA/BipA_C"/>
</dbReference>
<dbReference type="InterPro" id="IPR005225">
    <property type="entry name" value="Small_GTP-bd"/>
</dbReference>
<dbReference type="SUPFAM" id="SSF52540">
    <property type="entry name" value="P-loop containing nucleoside triphosphate hydrolases"/>
    <property type="match status" value="1"/>
</dbReference>
<dbReference type="Gene3D" id="3.30.70.870">
    <property type="entry name" value="Elongation Factor G (Translational Gtpase), domain 3"/>
    <property type="match status" value="1"/>
</dbReference>
<dbReference type="InterPro" id="IPR035647">
    <property type="entry name" value="EFG_III/V"/>
</dbReference>
<dbReference type="InterPro" id="IPR047042">
    <property type="entry name" value="BipA_II"/>
</dbReference>
<keyword evidence="3" id="KW-0820">tRNA-binding</keyword>
<dbReference type="InterPro" id="IPR027417">
    <property type="entry name" value="P-loop_NTPase"/>
</dbReference>
<keyword evidence="2 3" id="KW-0342">GTP-binding</keyword>
<evidence type="ECO:0000256" key="1">
    <source>
        <dbReference type="ARBA" id="ARBA00022741"/>
    </source>
</evidence>
<dbReference type="Pfam" id="PF00679">
    <property type="entry name" value="EFG_C"/>
    <property type="match status" value="1"/>
</dbReference>
<dbReference type="Pfam" id="PF03144">
    <property type="entry name" value="GTP_EFTU_D2"/>
    <property type="match status" value="1"/>
</dbReference>
<dbReference type="Gene3D" id="2.40.30.10">
    <property type="entry name" value="Translation factors"/>
    <property type="match status" value="1"/>
</dbReference>
<comment type="similarity">
    <text evidence="3">Belongs to the TRAFAC class translation factor GTPase superfamily. Classic translation factor GTPase family. BipA subfamily.</text>
</comment>
<dbReference type="Gene3D" id="2.40.50.250">
    <property type="entry name" value="bipa protein"/>
    <property type="match status" value="1"/>
</dbReference>
<dbReference type="InterPro" id="IPR047043">
    <property type="entry name" value="BipA_III"/>
</dbReference>
<keyword evidence="3" id="KW-0699">rRNA-binding</keyword>
<keyword evidence="1 3" id="KW-0547">Nucleotide-binding</keyword>
<dbReference type="Pfam" id="PF21018">
    <property type="entry name" value="BipA_C"/>
    <property type="match status" value="1"/>
</dbReference>
<dbReference type="CDD" id="cd16263">
    <property type="entry name" value="BipA_III"/>
    <property type="match status" value="1"/>
</dbReference>
<feature type="binding site" evidence="3">
    <location>
        <begin position="17"/>
        <end position="22"/>
    </location>
    <ligand>
        <name>GTP</name>
        <dbReference type="ChEBI" id="CHEBI:37565"/>
    </ligand>
</feature>
<dbReference type="InterPro" id="IPR009000">
    <property type="entry name" value="Transl_B-barrel_sf"/>
</dbReference>
<dbReference type="CDD" id="cd03710">
    <property type="entry name" value="BipA_TypA_C"/>
    <property type="match status" value="1"/>
</dbReference>
<dbReference type="PROSITE" id="PS00301">
    <property type="entry name" value="G_TR_1"/>
    <property type="match status" value="1"/>
</dbReference>
<dbReference type="Gene3D" id="3.40.50.300">
    <property type="entry name" value="P-loop containing nucleotide triphosphate hydrolases"/>
    <property type="match status" value="1"/>
</dbReference>
<feature type="binding site" evidence="3">
    <location>
        <begin position="138"/>
        <end position="141"/>
    </location>
    <ligand>
        <name>GTP</name>
        <dbReference type="ChEBI" id="CHEBI:37565"/>
    </ligand>
</feature>
<evidence type="ECO:0000256" key="2">
    <source>
        <dbReference type="ARBA" id="ARBA00023134"/>
    </source>
</evidence>
<dbReference type="InterPro" id="IPR004161">
    <property type="entry name" value="EFTu-like_2"/>
</dbReference>